<gene>
    <name evidence="2" type="ORF">IM676_01180</name>
</gene>
<evidence type="ECO:0000313" key="2">
    <source>
        <dbReference type="EMBL" id="QOV23007.1"/>
    </source>
</evidence>
<evidence type="ECO:0000313" key="3">
    <source>
        <dbReference type="Proteomes" id="UP000593846"/>
    </source>
</evidence>
<dbReference type="RefSeq" id="WP_200988617.1">
    <property type="nucleotide sequence ID" value="NZ_CP063311.1"/>
</dbReference>
<evidence type="ECO:0000259" key="1">
    <source>
        <dbReference type="Pfam" id="PF03992"/>
    </source>
</evidence>
<dbReference type="InterPro" id="IPR011008">
    <property type="entry name" value="Dimeric_a/b-barrel"/>
</dbReference>
<keyword evidence="3" id="KW-1185">Reference proteome</keyword>
<dbReference type="Gene3D" id="3.30.70.100">
    <property type="match status" value="1"/>
</dbReference>
<sequence>MVIEFLKFQVPPEVQATYIQKDREIWTTTLANYPGFLGKEVWTNLNDPTEVILIIRWATREQWQAIPPEDLQTIDAKFTQAMGETYPIVASAEFEVEQFPFP</sequence>
<dbReference type="InterPro" id="IPR007138">
    <property type="entry name" value="ABM_dom"/>
</dbReference>
<dbReference type="Pfam" id="PF03992">
    <property type="entry name" value="ABM"/>
    <property type="match status" value="1"/>
</dbReference>
<feature type="domain" description="ABM" evidence="1">
    <location>
        <begin position="1"/>
        <end position="65"/>
    </location>
</feature>
<proteinExistence type="predicted"/>
<dbReference type="NCBIfam" id="TIGR03792">
    <property type="entry name" value="TIGR03792 family protein"/>
    <property type="match status" value="1"/>
</dbReference>
<dbReference type="Proteomes" id="UP000593846">
    <property type="component" value="Chromosome"/>
</dbReference>
<reference evidence="3" key="1">
    <citation type="submission" date="2020-10" db="EMBL/GenBank/DDBJ databases">
        <title>Genome-based taxonomic classification of the species Anabaenopsis elenkinii.</title>
        <authorList>
            <person name="Delbaje E."/>
            <person name="Andreote A.P.D."/>
            <person name="Pellegrinetti T.A."/>
            <person name="Cruz R.B."/>
            <person name="Branco L.H.Z."/>
            <person name="Fiore M.F."/>
        </authorList>
    </citation>
    <scope>NUCLEOTIDE SEQUENCE [LARGE SCALE GENOMIC DNA]</scope>
    <source>
        <strain evidence="3">CCIBt3563</strain>
    </source>
</reference>
<dbReference type="EMBL" id="CP063311">
    <property type="protein sequence ID" value="QOV23007.1"/>
    <property type="molecule type" value="Genomic_DNA"/>
</dbReference>
<protein>
    <submittedName>
        <fullName evidence="2">TIGR03792 family protein</fullName>
    </submittedName>
</protein>
<dbReference type="InterPro" id="IPR022512">
    <property type="entry name" value="CHP03792"/>
</dbReference>
<accession>A0A7S6RGD3</accession>
<name>A0A7S6RGD3_9CYAN</name>
<dbReference type="SUPFAM" id="SSF54909">
    <property type="entry name" value="Dimeric alpha+beta barrel"/>
    <property type="match status" value="1"/>
</dbReference>
<dbReference type="KEGG" id="aee:IM676_01180"/>
<organism evidence="2 3">
    <name type="scientific">Anabaenopsis elenkinii CCIBt3563</name>
    <dbReference type="NCBI Taxonomy" id="2779889"/>
    <lineage>
        <taxon>Bacteria</taxon>
        <taxon>Bacillati</taxon>
        <taxon>Cyanobacteriota</taxon>
        <taxon>Cyanophyceae</taxon>
        <taxon>Nostocales</taxon>
        <taxon>Nodulariaceae</taxon>
        <taxon>Anabaenopsis</taxon>
    </lineage>
</organism>
<dbReference type="AlphaFoldDB" id="A0A7S6RGD3"/>